<dbReference type="PANTHER" id="PTHR43304:SF1">
    <property type="entry name" value="PAC DOMAIN-CONTAINING PROTEIN"/>
    <property type="match status" value="1"/>
</dbReference>
<proteinExistence type="predicted"/>
<dbReference type="eggNOG" id="COG4251">
    <property type="taxonomic scope" value="Bacteria"/>
</dbReference>
<dbReference type="NCBIfam" id="TIGR00229">
    <property type="entry name" value="sensory_box"/>
    <property type="match status" value="3"/>
</dbReference>
<dbReference type="InterPro" id="IPR003594">
    <property type="entry name" value="HATPase_dom"/>
</dbReference>
<dbReference type="HOGENOM" id="CLU_330294_0_0_4"/>
<dbReference type="PROSITE" id="PS50112">
    <property type="entry name" value="PAS"/>
    <property type="match status" value="3"/>
</dbReference>
<dbReference type="SUPFAM" id="SSF47384">
    <property type="entry name" value="Homodimeric domain of signal transducing histidine kinase"/>
    <property type="match status" value="1"/>
</dbReference>
<organism evidence="12 13">
    <name type="scientific">Azoarcus sp. (strain BH72)</name>
    <dbReference type="NCBI Taxonomy" id="418699"/>
    <lineage>
        <taxon>Bacteria</taxon>
        <taxon>Pseudomonadati</taxon>
        <taxon>Pseudomonadota</taxon>
        <taxon>Betaproteobacteria</taxon>
        <taxon>Rhodocyclales</taxon>
        <taxon>Zoogloeaceae</taxon>
        <taxon>Azoarcus</taxon>
    </lineage>
</organism>
<dbReference type="FunFam" id="1.10.287.130:FF:000070">
    <property type="entry name" value="Histidine kinase sensor protein"/>
    <property type="match status" value="1"/>
</dbReference>
<reference evidence="12 13" key="1">
    <citation type="journal article" date="2006" name="Nat. Biotechnol.">
        <title>Complete genome of the mutualistic, N2-fixing grass endophyte Azoarcus sp. strain BH72.</title>
        <authorList>
            <person name="Krause A."/>
            <person name="Ramakumar A."/>
            <person name="Bartels D."/>
            <person name="Battistoni F."/>
            <person name="Bekel T."/>
            <person name="Boch J."/>
            <person name="Boehm M."/>
            <person name="Friedrich F."/>
            <person name="Hurek T."/>
            <person name="Krause L."/>
            <person name="Linke B."/>
            <person name="McHardy A.C."/>
            <person name="Sarkar A."/>
            <person name="Schneiker S."/>
            <person name="Syed A.A."/>
            <person name="Thauer R."/>
            <person name="Vorhoelter F.-J."/>
            <person name="Weidner S."/>
            <person name="Puehler A."/>
            <person name="Reinhold-Hurek B."/>
            <person name="Kaiser O."/>
            <person name="Goesmann A."/>
        </authorList>
    </citation>
    <scope>NUCLEOTIDE SEQUENCE [LARGE SCALE GENOMIC DNA]</scope>
    <source>
        <strain evidence="12 13">BH72</strain>
    </source>
</reference>
<evidence type="ECO:0000313" key="12">
    <source>
        <dbReference type="EMBL" id="CAL95999.1"/>
    </source>
</evidence>
<dbReference type="SMART" id="SM00388">
    <property type="entry name" value="HisKA"/>
    <property type="match status" value="1"/>
</dbReference>
<dbReference type="PANTHER" id="PTHR43304">
    <property type="entry name" value="PHYTOCHROME-LIKE PROTEIN CPH1"/>
    <property type="match status" value="1"/>
</dbReference>
<evidence type="ECO:0000313" key="13">
    <source>
        <dbReference type="Proteomes" id="UP000002588"/>
    </source>
</evidence>
<keyword evidence="8" id="KW-0812">Transmembrane</keyword>
<dbReference type="Proteomes" id="UP000002588">
    <property type="component" value="Chromosome"/>
</dbReference>
<accession>A1KAZ3</accession>
<protein>
    <recommendedName>
        <fullName evidence="3">histidine kinase</fullName>
        <ecNumber evidence="3">2.7.13.3</ecNumber>
    </recommendedName>
</protein>
<dbReference type="FunFam" id="3.30.450.20:FF:000099">
    <property type="entry name" value="Sensory box sensor histidine kinase"/>
    <property type="match status" value="1"/>
</dbReference>
<dbReference type="InterPro" id="IPR036097">
    <property type="entry name" value="HisK_dim/P_sf"/>
</dbReference>
<dbReference type="KEGG" id="azo:azo3383"/>
<feature type="transmembrane region" description="Helical" evidence="8">
    <location>
        <begin position="178"/>
        <end position="204"/>
    </location>
</feature>
<dbReference type="InterPro" id="IPR000014">
    <property type="entry name" value="PAS"/>
</dbReference>
<gene>
    <name evidence="12" type="primary">cph2</name>
    <name evidence="12" type="ordered locus">azo3383</name>
</gene>
<feature type="domain" description="PAC" evidence="11">
    <location>
        <begin position="574"/>
        <end position="626"/>
    </location>
</feature>
<feature type="transmembrane region" description="Helical" evidence="8">
    <location>
        <begin position="12"/>
        <end position="31"/>
    </location>
</feature>
<evidence type="ECO:0000256" key="1">
    <source>
        <dbReference type="ARBA" id="ARBA00000085"/>
    </source>
</evidence>
<dbReference type="InterPro" id="IPR000700">
    <property type="entry name" value="PAS-assoc_C"/>
</dbReference>
<dbReference type="SUPFAM" id="SSF55785">
    <property type="entry name" value="PYP-like sensor domain (PAS domain)"/>
    <property type="match status" value="3"/>
</dbReference>
<dbReference type="InterPro" id="IPR013655">
    <property type="entry name" value="PAS_fold_3"/>
</dbReference>
<feature type="domain" description="PAC" evidence="11">
    <location>
        <begin position="324"/>
        <end position="376"/>
    </location>
</feature>
<dbReference type="PROSITE" id="PS50113">
    <property type="entry name" value="PAC"/>
    <property type="match status" value="2"/>
</dbReference>
<dbReference type="InterPro" id="IPR005467">
    <property type="entry name" value="His_kinase_dom"/>
</dbReference>
<dbReference type="GO" id="GO:0000155">
    <property type="term" value="F:phosphorelay sensor kinase activity"/>
    <property type="evidence" value="ECO:0007669"/>
    <property type="project" value="InterPro"/>
</dbReference>
<dbReference type="PRINTS" id="PR00344">
    <property type="entry name" value="BCTRLSENSOR"/>
</dbReference>
<dbReference type="InterPro" id="IPR052162">
    <property type="entry name" value="Sensor_kinase/Photoreceptor"/>
</dbReference>
<keyword evidence="4" id="KW-0597">Phosphoprotein</keyword>
<keyword evidence="8" id="KW-1133">Transmembrane helix</keyword>
<dbReference type="GO" id="GO:0005886">
    <property type="term" value="C:plasma membrane"/>
    <property type="evidence" value="ECO:0007669"/>
    <property type="project" value="UniProtKB-SubCell"/>
</dbReference>
<dbReference type="Gene3D" id="1.10.287.130">
    <property type="match status" value="1"/>
</dbReference>
<evidence type="ECO:0000259" key="10">
    <source>
        <dbReference type="PROSITE" id="PS50112"/>
    </source>
</evidence>
<evidence type="ECO:0000256" key="2">
    <source>
        <dbReference type="ARBA" id="ARBA00004429"/>
    </source>
</evidence>
<keyword evidence="13" id="KW-1185">Reference proteome</keyword>
<dbReference type="FunFam" id="3.30.565.10:FF:000006">
    <property type="entry name" value="Sensor histidine kinase WalK"/>
    <property type="match status" value="1"/>
</dbReference>
<comment type="catalytic activity">
    <reaction evidence="1">
        <text>ATP + protein L-histidine = ADP + protein N-phospho-L-histidine.</text>
        <dbReference type="EC" id="2.7.13.3"/>
    </reaction>
</comment>
<evidence type="ECO:0000256" key="6">
    <source>
        <dbReference type="ARBA" id="ARBA00022777"/>
    </source>
</evidence>
<dbReference type="EMBL" id="AM406670">
    <property type="protein sequence ID" value="CAL95999.1"/>
    <property type="molecule type" value="Genomic_DNA"/>
</dbReference>
<feature type="domain" description="PAS" evidence="10">
    <location>
        <begin position="377"/>
        <end position="446"/>
    </location>
</feature>
<evidence type="ECO:0000256" key="5">
    <source>
        <dbReference type="ARBA" id="ARBA00022679"/>
    </source>
</evidence>
<evidence type="ECO:0000256" key="4">
    <source>
        <dbReference type="ARBA" id="ARBA00022553"/>
    </source>
</evidence>
<name>A1KAZ3_AZOSB</name>
<dbReference type="STRING" id="62928.azo3383"/>
<dbReference type="RefSeq" id="WP_011767106.1">
    <property type="nucleotide sequence ID" value="NC_008702.1"/>
</dbReference>
<dbReference type="CDD" id="cd00082">
    <property type="entry name" value="HisKA"/>
    <property type="match status" value="1"/>
</dbReference>
<dbReference type="SMART" id="SM00086">
    <property type="entry name" value="PAC"/>
    <property type="match status" value="3"/>
</dbReference>
<dbReference type="Gene3D" id="3.30.450.20">
    <property type="entry name" value="PAS domain"/>
    <property type="match status" value="3"/>
</dbReference>
<dbReference type="CDD" id="cd00130">
    <property type="entry name" value="PAS"/>
    <property type="match status" value="3"/>
</dbReference>
<keyword evidence="8" id="KW-0472">Membrane</keyword>
<feature type="coiled-coil region" evidence="7">
    <location>
        <begin position="617"/>
        <end position="648"/>
    </location>
</feature>
<dbReference type="InterPro" id="IPR004358">
    <property type="entry name" value="Sig_transdc_His_kin-like_C"/>
</dbReference>
<evidence type="ECO:0000259" key="9">
    <source>
        <dbReference type="PROSITE" id="PS50109"/>
    </source>
</evidence>
<comment type="subcellular location">
    <subcellularLocation>
        <location evidence="2">Cell inner membrane</location>
        <topology evidence="2">Multi-pass membrane protein</topology>
    </subcellularLocation>
</comment>
<feature type="domain" description="PAS" evidence="10">
    <location>
        <begin position="251"/>
        <end position="321"/>
    </location>
</feature>
<feature type="domain" description="PAS" evidence="10">
    <location>
        <begin position="534"/>
        <end position="570"/>
    </location>
</feature>
<dbReference type="Gene3D" id="3.30.565.10">
    <property type="entry name" value="Histidine kinase-like ATPase, C-terminal domain"/>
    <property type="match status" value="1"/>
</dbReference>
<dbReference type="InterPro" id="IPR003661">
    <property type="entry name" value="HisK_dim/P_dom"/>
</dbReference>
<dbReference type="InterPro" id="IPR035965">
    <property type="entry name" value="PAS-like_dom_sf"/>
</dbReference>
<feature type="domain" description="Histidine kinase" evidence="9">
    <location>
        <begin position="655"/>
        <end position="868"/>
    </location>
</feature>
<sequence length="868" mass="96817">MSGHLSLRRLLLGILIGFGFMVAAGQFTFMLRTYHADALSEVAALARHSGGTLAANLEAALVEGDSRFVAHLVAQKITLPHLYYAAYVGPDDQVVAGSRPGLERVGFARLGLETPPADLVTAARRTLAGQVREEPDRDRLWAVFPVRLPSLGEGARQTGYTVLAMDTRTLRRSALRQALGQSLIVFVPILLLSLGIGALVKFLLTDRIEQLLAYARSQARGSSLPRPVTGADELGLLGVQLAALMKEVVASRDYHIRLLDRLPNLIWRTGADGRADYFNRAWLGFTGCSLEDGQGMGWLDCIHPDDREHFARTFRAALDERSPFSVEYRLAHRSGGHRWVSDHGEPVFDAEGRLQAYIGSGFDVQQEKDAAAEIAASEQRFRSLVERTLVGVYLIRGGHMVYANPRLAEWFGYTPKELEGMPVAALVHPDDLPLVAEKLRQRESGELECVQYTFRGRRRDGSYFPVEAYGTRIEQAGGAAVIGTLLDHTQRARYEAALKAASEVVEASPTVLFRWLPRPGWPVVYVSENVDRWGYRARDMLQPAFRFTDLIHPDERDQVTQMVDGFIAGGQGEYTLEYRIRTSDGNYIWIEDRTVVQRDDEGGVLHLAGLATDITERRCAEDEVRALNAELEARVAQRTAQLAALNQELETFAYSVSHDLKAPLRGIDGYSHLLLEDHSDRLDDEGRLFISHIRTGVRQMARLIDDLLAYSRVERRTLQRTAVNLQDMVRGILAERRAELEQGPAQIVLEVPPLRVQADPEGLSQVLRNLIDNALKYSRDAQPPRIVISAAEQNGVCHIRVQDNGIGFDMKFHDRIFEIFQRLQRQEDYAGTGIGLAIVRKAVQRMGGRVWAESAPDEGACFHLELPA</sequence>
<dbReference type="PROSITE" id="PS50109">
    <property type="entry name" value="HIS_KIN"/>
    <property type="match status" value="1"/>
</dbReference>
<dbReference type="Pfam" id="PF00512">
    <property type="entry name" value="HisKA"/>
    <property type="match status" value="1"/>
</dbReference>
<dbReference type="SUPFAM" id="SSF55874">
    <property type="entry name" value="ATPase domain of HSP90 chaperone/DNA topoisomerase II/histidine kinase"/>
    <property type="match status" value="1"/>
</dbReference>
<keyword evidence="7" id="KW-0175">Coiled coil</keyword>
<dbReference type="SMART" id="SM00387">
    <property type="entry name" value="HATPase_c"/>
    <property type="match status" value="1"/>
</dbReference>
<dbReference type="InterPro" id="IPR036890">
    <property type="entry name" value="HATPase_C_sf"/>
</dbReference>
<dbReference type="EC" id="2.7.13.3" evidence="3"/>
<evidence type="ECO:0000259" key="11">
    <source>
        <dbReference type="PROSITE" id="PS50113"/>
    </source>
</evidence>
<dbReference type="Pfam" id="PF08447">
    <property type="entry name" value="PAS_3"/>
    <property type="match status" value="3"/>
</dbReference>
<dbReference type="SMART" id="SM00091">
    <property type="entry name" value="PAS"/>
    <property type="match status" value="3"/>
</dbReference>
<keyword evidence="5 12" id="KW-0808">Transferase</keyword>
<dbReference type="InterPro" id="IPR001610">
    <property type="entry name" value="PAC"/>
</dbReference>
<evidence type="ECO:0000256" key="8">
    <source>
        <dbReference type="SAM" id="Phobius"/>
    </source>
</evidence>
<evidence type="ECO:0000256" key="3">
    <source>
        <dbReference type="ARBA" id="ARBA00012438"/>
    </source>
</evidence>
<evidence type="ECO:0000256" key="7">
    <source>
        <dbReference type="SAM" id="Coils"/>
    </source>
</evidence>
<keyword evidence="6" id="KW-0418">Kinase</keyword>
<dbReference type="AlphaFoldDB" id="A1KAZ3"/>
<dbReference type="Pfam" id="PF02518">
    <property type="entry name" value="HATPase_c"/>
    <property type="match status" value="1"/>
</dbReference>